<dbReference type="GO" id="GO:0004777">
    <property type="term" value="F:succinate-semialdehyde dehydrogenase (NAD+) activity"/>
    <property type="evidence" value="ECO:0007669"/>
    <property type="project" value="UniProtKB-UniRule"/>
</dbReference>
<evidence type="ECO:0000256" key="5">
    <source>
        <dbReference type="RuleBase" id="RU365091"/>
    </source>
</evidence>
<dbReference type="InterPro" id="IPR015590">
    <property type="entry name" value="Aldehyde_DH_dom"/>
</dbReference>
<dbReference type="OrthoDB" id="310895at2759"/>
<keyword evidence="4 5" id="KW-0560">Oxidoreductase</keyword>
<proteinExistence type="inferred from homology"/>
<keyword evidence="5" id="KW-0496">Mitochondrion</keyword>
<dbReference type="InterPro" id="IPR050740">
    <property type="entry name" value="Aldehyde_DH_Superfamily"/>
</dbReference>
<comment type="subcellular location">
    <subcellularLocation>
        <location evidence="5">Mitochondrion</location>
    </subcellularLocation>
</comment>
<comment type="catalytic activity">
    <reaction evidence="5">
        <text>succinate semialdehyde + NAD(+) + H2O = succinate + NADH + 2 H(+)</text>
        <dbReference type="Rhea" id="RHEA:13217"/>
        <dbReference type="ChEBI" id="CHEBI:15377"/>
        <dbReference type="ChEBI" id="CHEBI:15378"/>
        <dbReference type="ChEBI" id="CHEBI:30031"/>
        <dbReference type="ChEBI" id="CHEBI:57540"/>
        <dbReference type="ChEBI" id="CHEBI:57706"/>
        <dbReference type="ChEBI" id="CHEBI:57945"/>
        <dbReference type="EC" id="1.2.1.24"/>
    </reaction>
</comment>
<evidence type="ECO:0000256" key="4">
    <source>
        <dbReference type="ARBA" id="ARBA00023002"/>
    </source>
</evidence>
<dbReference type="Gene3D" id="3.40.605.10">
    <property type="entry name" value="Aldehyde Dehydrogenase, Chain A, domain 1"/>
    <property type="match status" value="1"/>
</dbReference>
<dbReference type="InterPro" id="IPR016162">
    <property type="entry name" value="Ald_DH_N"/>
</dbReference>
<organism evidence="7 8">
    <name type="scientific">Mytilus coruscus</name>
    <name type="common">Sea mussel</name>
    <dbReference type="NCBI Taxonomy" id="42192"/>
    <lineage>
        <taxon>Eukaryota</taxon>
        <taxon>Metazoa</taxon>
        <taxon>Spiralia</taxon>
        <taxon>Lophotrochozoa</taxon>
        <taxon>Mollusca</taxon>
        <taxon>Bivalvia</taxon>
        <taxon>Autobranchia</taxon>
        <taxon>Pteriomorphia</taxon>
        <taxon>Mytilida</taxon>
        <taxon>Mytiloidea</taxon>
        <taxon>Mytilidae</taxon>
        <taxon>Mytilinae</taxon>
        <taxon>Mytilus</taxon>
    </lineage>
</organism>
<protein>
    <recommendedName>
        <fullName evidence="5">Succinate-semialdehyde dehydrogenase</fullName>
        <ecNumber evidence="5">1.2.1.24</ecNumber>
    </recommendedName>
</protein>
<dbReference type="NCBIfam" id="TIGR01780">
    <property type="entry name" value="SSADH"/>
    <property type="match status" value="1"/>
</dbReference>
<name>A0A6J8A6P0_MYTCO</name>
<gene>
    <name evidence="7" type="ORF">MCOR_4241</name>
</gene>
<dbReference type="InterPro" id="IPR016160">
    <property type="entry name" value="Ald_DH_CS_CYS"/>
</dbReference>
<dbReference type="CDD" id="cd07103">
    <property type="entry name" value="ALDH_F5_SSADH_GabD"/>
    <property type="match status" value="1"/>
</dbReference>
<dbReference type="GO" id="GO:0005739">
    <property type="term" value="C:mitochondrion"/>
    <property type="evidence" value="ECO:0007669"/>
    <property type="project" value="UniProtKB-SubCell"/>
</dbReference>
<comment type="function">
    <text evidence="1">Catalyzes one step in the degradation of the inhibitory neurotransmitter gamma-aminobutyric acid (GABA).</text>
</comment>
<accession>A0A6J8A6P0</accession>
<comment type="subunit">
    <text evidence="5">Homotetramer.</text>
</comment>
<dbReference type="Gene3D" id="3.40.309.10">
    <property type="entry name" value="Aldehyde Dehydrogenase, Chain A, domain 2"/>
    <property type="match status" value="1"/>
</dbReference>
<dbReference type="EMBL" id="CACVKT020000743">
    <property type="protein sequence ID" value="CAC5362500.1"/>
    <property type="molecule type" value="Genomic_DNA"/>
</dbReference>
<dbReference type="InterPro" id="IPR016161">
    <property type="entry name" value="Ald_DH/histidinol_DH"/>
</dbReference>
<dbReference type="Pfam" id="PF00171">
    <property type="entry name" value="Aldedh"/>
    <property type="match status" value="1"/>
</dbReference>
<evidence type="ECO:0000256" key="2">
    <source>
        <dbReference type="ARBA" id="ARBA00005176"/>
    </source>
</evidence>
<comment type="pathway">
    <text evidence="2 5">Amino-acid degradation; 4-aminobutanoate degradation.</text>
</comment>
<dbReference type="UniPathway" id="UPA00733"/>
<evidence type="ECO:0000313" key="7">
    <source>
        <dbReference type="EMBL" id="CAC5362500.1"/>
    </source>
</evidence>
<dbReference type="InterPro" id="IPR010102">
    <property type="entry name" value="Succ_semiAld_DH"/>
</dbReference>
<dbReference type="EC" id="1.2.1.24" evidence="5"/>
<dbReference type="SUPFAM" id="SSF53720">
    <property type="entry name" value="ALDH-like"/>
    <property type="match status" value="1"/>
</dbReference>
<dbReference type="InterPro" id="IPR016163">
    <property type="entry name" value="Ald_DH_C"/>
</dbReference>
<evidence type="ECO:0000256" key="3">
    <source>
        <dbReference type="ARBA" id="ARBA00009986"/>
    </source>
</evidence>
<dbReference type="Proteomes" id="UP000507470">
    <property type="component" value="Unassembled WGS sequence"/>
</dbReference>
<comment type="similarity">
    <text evidence="3 5">Belongs to the aldehyde dehydrogenase family.</text>
</comment>
<dbReference type="PROSITE" id="PS00070">
    <property type="entry name" value="ALDEHYDE_DEHYDR_CYS"/>
    <property type="match status" value="1"/>
</dbReference>
<dbReference type="PANTHER" id="PTHR43353">
    <property type="entry name" value="SUCCINATE-SEMIALDEHYDE DEHYDROGENASE, MITOCHONDRIAL"/>
    <property type="match status" value="1"/>
</dbReference>
<evidence type="ECO:0000313" key="8">
    <source>
        <dbReference type="Proteomes" id="UP000507470"/>
    </source>
</evidence>
<sequence>MRIRVLLGKSRNLYQIHISQLCSSRFTKTRLDQTLRSYHRLVHEKAYVNGQWAEASSGKTFDVYNPSTQEKIGCIPDMNSGDTERAIQCAAEALESWKETTAKERSTILRRWVDLCNENKEDLAKILTLEMGKPLQESIGELNYGIGFLEWFAEEARRVYGDIVPSPAKSKKILVLKQPIGVTGMITPWNFPHAMITRKAGPAIAAGCTVVLKPAEDTPYSALALCELAEKAGLPSGVLNVVTCSRENSADVGKTLCKSPTVKQISFTGSTAVGKILLEQSASTVKRVSLENGGNAPFIVFETADIDKAVTGVMGSKFRNTGQACICANRIMVQDSIYETFLEALSKRMEQELHIGDGFNPKSTQGPLINNRAVEKIEALVQDAKSNGAKIFLGGQRKEGNFYEPTLIRDVTTDMKCYKEEQFGPMAAVIRFKTEEEAIYLANNTSSGLAGYVFTENISQMWRIAEKLEFGIVGVNEGLPAMPEAIFGGWKESGLGREGGKYGMEDYLEIKYVCMGGLE</sequence>
<keyword evidence="8" id="KW-1185">Reference proteome</keyword>
<reference evidence="7 8" key="1">
    <citation type="submission" date="2020-06" db="EMBL/GenBank/DDBJ databases">
        <authorList>
            <person name="Li R."/>
            <person name="Bekaert M."/>
        </authorList>
    </citation>
    <scope>NUCLEOTIDE SEQUENCE [LARGE SCALE GENOMIC DNA]</scope>
    <source>
        <strain evidence="8">wild</strain>
    </source>
</reference>
<evidence type="ECO:0000256" key="1">
    <source>
        <dbReference type="ARBA" id="ARBA00003743"/>
    </source>
</evidence>
<dbReference type="FunFam" id="3.40.605.10:FF:000005">
    <property type="entry name" value="Succinate-semialdehyde dehydrogenase I"/>
    <property type="match status" value="1"/>
</dbReference>
<dbReference type="FunFam" id="3.40.309.10:FF:000004">
    <property type="entry name" value="Succinate-semialdehyde dehydrogenase I"/>
    <property type="match status" value="1"/>
</dbReference>
<feature type="domain" description="Aldehyde dehydrogenase" evidence="6">
    <location>
        <begin position="52"/>
        <end position="513"/>
    </location>
</feature>
<keyword evidence="5" id="KW-0520">NAD</keyword>
<evidence type="ECO:0000259" key="6">
    <source>
        <dbReference type="Pfam" id="PF00171"/>
    </source>
</evidence>
<dbReference type="AlphaFoldDB" id="A0A6J8A6P0"/>
<dbReference type="GO" id="GO:0009450">
    <property type="term" value="P:gamma-aminobutyric acid catabolic process"/>
    <property type="evidence" value="ECO:0007669"/>
    <property type="project" value="UniProtKB-UniRule"/>
</dbReference>
<dbReference type="PANTHER" id="PTHR43353:SF5">
    <property type="entry name" value="SUCCINATE-SEMIALDEHYDE DEHYDROGENASE, MITOCHONDRIAL"/>
    <property type="match status" value="1"/>
</dbReference>